<dbReference type="GeneID" id="19404041"/>
<reference evidence="2 3" key="2">
    <citation type="journal article" date="2013" name="PLoS Genet.">
        <title>Comparative genome structure, secondary metabolite, and effector coding capacity across Cochliobolus pathogens.</title>
        <authorList>
            <person name="Condon B.J."/>
            <person name="Leng Y."/>
            <person name="Wu D."/>
            <person name="Bushley K.E."/>
            <person name="Ohm R.A."/>
            <person name="Otillar R."/>
            <person name="Martin J."/>
            <person name="Schackwitz W."/>
            <person name="Grimwood J."/>
            <person name="MohdZainudin N."/>
            <person name="Xue C."/>
            <person name="Wang R."/>
            <person name="Manning V.A."/>
            <person name="Dhillon B."/>
            <person name="Tu Z.J."/>
            <person name="Steffenson B.J."/>
            <person name="Salamov A."/>
            <person name="Sun H."/>
            <person name="Lowry S."/>
            <person name="LaButti K."/>
            <person name="Han J."/>
            <person name="Copeland A."/>
            <person name="Lindquist E."/>
            <person name="Barry K."/>
            <person name="Schmutz J."/>
            <person name="Baker S.E."/>
            <person name="Ciuffetti L.M."/>
            <person name="Grigoriev I.V."/>
            <person name="Zhong S."/>
            <person name="Turgeon B.G."/>
        </authorList>
    </citation>
    <scope>NUCLEOTIDE SEQUENCE [LARGE SCALE GENOMIC DNA]</scope>
    <source>
        <strain evidence="3">28A</strain>
    </source>
</reference>
<dbReference type="STRING" id="671987.R0JT50"/>
<keyword evidence="3" id="KW-1185">Reference proteome</keyword>
<gene>
    <name evidence="2" type="ORF">SETTUDRAFT_35625</name>
</gene>
<evidence type="ECO:0000259" key="1">
    <source>
        <dbReference type="Pfam" id="PF24864"/>
    </source>
</evidence>
<dbReference type="AlphaFoldDB" id="R0JT50"/>
<feature type="domain" description="DUF7730" evidence="1">
    <location>
        <begin position="30"/>
        <end position="225"/>
    </location>
</feature>
<dbReference type="OrthoDB" id="4757095at2759"/>
<dbReference type="EMBL" id="KB908877">
    <property type="protein sequence ID" value="EOA80699.1"/>
    <property type="molecule type" value="Genomic_DNA"/>
</dbReference>
<sequence length="343" mass="38760">MSSSMTSSSLFSRARAHTAVMPSPKKLRGFLALPGEIRNGIYSYYFGSEYHCEITAQGSQFKQRRPHTIKLWSGLAARKDHASRPDTKPGMPALNIVRFSGPLGLQTNWLGSPYALSLTCKQVHLETAAFLYSKTVFIFDAPKRILNFFNVVPSTSLDKITKLHFHYDTYGPPHRADHQVWQAKHSQSWFNACKAASKKLTGLQELQVWAQLHDSAPKFSLREKWITPLLQFQRHTRCTSRMKAVDDAAAATASPKANDTHTSYLENVQVHIRTRWSHSPLTAFLNNKRLAQASTELHVLYGHAVSLAIKGAKEEEAMAAFDAAWGGKYRQWRHHLQFAQTGW</sequence>
<dbReference type="eggNOG" id="ENOG502SRIX">
    <property type="taxonomic scope" value="Eukaryota"/>
</dbReference>
<organism evidence="2 3">
    <name type="scientific">Exserohilum turcicum (strain 28A)</name>
    <name type="common">Northern leaf blight fungus</name>
    <name type="synonym">Setosphaeria turcica</name>
    <dbReference type="NCBI Taxonomy" id="671987"/>
    <lineage>
        <taxon>Eukaryota</taxon>
        <taxon>Fungi</taxon>
        <taxon>Dikarya</taxon>
        <taxon>Ascomycota</taxon>
        <taxon>Pezizomycotina</taxon>
        <taxon>Dothideomycetes</taxon>
        <taxon>Pleosporomycetidae</taxon>
        <taxon>Pleosporales</taxon>
        <taxon>Pleosporineae</taxon>
        <taxon>Pleosporaceae</taxon>
        <taxon>Exserohilum</taxon>
    </lineage>
</organism>
<evidence type="ECO:0000313" key="3">
    <source>
        <dbReference type="Proteomes" id="UP000016935"/>
    </source>
</evidence>
<dbReference type="InterPro" id="IPR056632">
    <property type="entry name" value="DUF7730"/>
</dbReference>
<accession>R0JT50</accession>
<dbReference type="HOGENOM" id="CLU_831567_0_0_1"/>
<dbReference type="Pfam" id="PF24864">
    <property type="entry name" value="DUF7730"/>
    <property type="match status" value="1"/>
</dbReference>
<dbReference type="PANTHER" id="PTHR38790">
    <property type="entry name" value="2EXR DOMAIN-CONTAINING PROTEIN-RELATED"/>
    <property type="match status" value="1"/>
</dbReference>
<reference evidence="2 3" key="1">
    <citation type="journal article" date="2012" name="PLoS Pathog.">
        <title>Diverse lifestyles and strategies of plant pathogenesis encoded in the genomes of eighteen Dothideomycetes fungi.</title>
        <authorList>
            <person name="Ohm R.A."/>
            <person name="Feau N."/>
            <person name="Henrissat B."/>
            <person name="Schoch C.L."/>
            <person name="Horwitz B.A."/>
            <person name="Barry K.W."/>
            <person name="Condon B.J."/>
            <person name="Copeland A.C."/>
            <person name="Dhillon B."/>
            <person name="Glaser F."/>
            <person name="Hesse C.N."/>
            <person name="Kosti I."/>
            <person name="LaButti K."/>
            <person name="Lindquist E.A."/>
            <person name="Lucas S."/>
            <person name="Salamov A.A."/>
            <person name="Bradshaw R.E."/>
            <person name="Ciuffetti L."/>
            <person name="Hamelin R.C."/>
            <person name="Kema G.H.J."/>
            <person name="Lawrence C."/>
            <person name="Scott J.A."/>
            <person name="Spatafora J.W."/>
            <person name="Turgeon B.G."/>
            <person name="de Wit P.J.G.M."/>
            <person name="Zhong S."/>
            <person name="Goodwin S.B."/>
            <person name="Grigoriev I.V."/>
        </authorList>
    </citation>
    <scope>NUCLEOTIDE SEQUENCE [LARGE SCALE GENOMIC DNA]</scope>
    <source>
        <strain evidence="3">28A</strain>
    </source>
</reference>
<name>R0JT50_EXST2</name>
<proteinExistence type="predicted"/>
<protein>
    <recommendedName>
        <fullName evidence="1">DUF7730 domain-containing protein</fullName>
    </recommendedName>
</protein>
<dbReference type="Proteomes" id="UP000016935">
    <property type="component" value="Unassembled WGS sequence"/>
</dbReference>
<dbReference type="RefSeq" id="XP_008031235.1">
    <property type="nucleotide sequence ID" value="XM_008033044.1"/>
</dbReference>
<evidence type="ECO:0000313" key="2">
    <source>
        <dbReference type="EMBL" id="EOA80699.1"/>
    </source>
</evidence>
<dbReference type="PANTHER" id="PTHR38790:SF8">
    <property type="entry name" value="F-BOX DOMAIN-CONTAINING PROTEIN"/>
    <property type="match status" value="1"/>
</dbReference>